<protein>
    <submittedName>
        <fullName evidence="1">Uncharacterized protein</fullName>
    </submittedName>
</protein>
<dbReference type="EMBL" id="VZPB01000005">
    <property type="protein sequence ID" value="KAB0584509.1"/>
    <property type="molecule type" value="Genomic_DNA"/>
</dbReference>
<evidence type="ECO:0000313" key="2">
    <source>
        <dbReference type="Proteomes" id="UP000430120"/>
    </source>
</evidence>
<organism evidence="1 2">
    <name type="scientific">Ideonella dechloratans</name>
    <dbReference type="NCBI Taxonomy" id="36863"/>
    <lineage>
        <taxon>Bacteria</taxon>
        <taxon>Pseudomonadati</taxon>
        <taxon>Pseudomonadota</taxon>
        <taxon>Betaproteobacteria</taxon>
        <taxon>Burkholderiales</taxon>
        <taxon>Sphaerotilaceae</taxon>
        <taxon>Ideonella</taxon>
    </lineage>
</organism>
<accession>A0A643FJA8</accession>
<gene>
    <name evidence="1" type="ORF">F7Q92_03075</name>
</gene>
<sequence length="109" mass="12676">MDTTTSKELKARYEKLLYDLEYVVHELPAGVLFGADGASSKQCAELMADLNEFEKLCIELERPQAEFIEACRWHFDHYPHFLGRRRHFANYAQYITGRGGPIDVPRARR</sequence>
<comment type="caution">
    <text evidence="1">The sequence shown here is derived from an EMBL/GenBank/DDBJ whole genome shotgun (WGS) entry which is preliminary data.</text>
</comment>
<evidence type="ECO:0000313" key="1">
    <source>
        <dbReference type="EMBL" id="KAB0584509.1"/>
    </source>
</evidence>
<dbReference type="RefSeq" id="WP_151122450.1">
    <property type="nucleotide sequence ID" value="NZ_CP088081.1"/>
</dbReference>
<name>A0A643FJA8_IDEDE</name>
<keyword evidence="2" id="KW-1185">Reference proteome</keyword>
<proteinExistence type="predicted"/>
<dbReference type="AlphaFoldDB" id="A0A643FJA8"/>
<reference evidence="1 2" key="1">
    <citation type="submission" date="2019-09" db="EMBL/GenBank/DDBJ databases">
        <title>Draft genome sequences of 48 bacterial type strains from the CCUG.</title>
        <authorList>
            <person name="Tunovic T."/>
            <person name="Pineiro-Iglesias B."/>
            <person name="Unosson C."/>
            <person name="Inganas E."/>
            <person name="Ohlen M."/>
            <person name="Cardew S."/>
            <person name="Jensie-Markopoulos S."/>
            <person name="Salva-Serra F."/>
            <person name="Jaen-Luchoro D."/>
            <person name="Karlsson R."/>
            <person name="Svensson-Stadler L."/>
            <person name="Chun J."/>
            <person name="Moore E."/>
        </authorList>
    </citation>
    <scope>NUCLEOTIDE SEQUENCE [LARGE SCALE GENOMIC DNA]</scope>
    <source>
        <strain evidence="1 2">CCUG 30977</strain>
    </source>
</reference>
<dbReference type="Proteomes" id="UP000430120">
    <property type="component" value="Unassembled WGS sequence"/>
</dbReference>
<dbReference type="OrthoDB" id="3394661at2"/>